<name>A0ABY4Q890_9STAP</name>
<dbReference type="EMBL" id="CP093217">
    <property type="protein sequence ID" value="UQW80720.1"/>
    <property type="molecule type" value="Genomic_DNA"/>
</dbReference>
<gene>
    <name evidence="2" type="ORF">MNY58_08975</name>
</gene>
<dbReference type="PIRSF" id="PIRSF031653">
    <property type="entry name" value="UCP031653"/>
    <property type="match status" value="1"/>
</dbReference>
<sequence>MNMIPRTSLIIYLKHMKHERQVRKFGHIVNTNRQERFVVMYINENEADQIVDKLMRLKYVKHVEGSPYKYLKKPMRKNNMNLYNLKFMALRTLNYTSI</sequence>
<organism evidence="2 3">
    <name type="scientific">Staphylococcus edaphicus</name>
    <dbReference type="NCBI Taxonomy" id="1955013"/>
    <lineage>
        <taxon>Bacteria</taxon>
        <taxon>Bacillati</taxon>
        <taxon>Bacillota</taxon>
        <taxon>Bacilli</taxon>
        <taxon>Bacillales</taxon>
        <taxon>Staphylococcaceae</taxon>
        <taxon>Staphylococcus</taxon>
    </lineage>
</organism>
<dbReference type="Proteomes" id="UP001056588">
    <property type="component" value="Chromosome"/>
</dbReference>
<proteinExistence type="predicted"/>
<evidence type="ECO:0000313" key="3">
    <source>
        <dbReference type="Proteomes" id="UP001056588"/>
    </source>
</evidence>
<reference evidence="2" key="1">
    <citation type="submission" date="2022-03" db="EMBL/GenBank/DDBJ databases">
        <title>Complete Genome Sequence of Staphylococcus edaphicus strain CCM 8731.</title>
        <authorList>
            <person name="Rimmer C.O."/>
            <person name="Thomas J.C."/>
        </authorList>
    </citation>
    <scope>NUCLEOTIDE SEQUENCE</scope>
    <source>
        <strain evidence="2">CCM 8731</strain>
    </source>
</reference>
<protein>
    <submittedName>
        <fullName evidence="2">DUF2129 domain-containing protein</fullName>
    </submittedName>
</protein>
<evidence type="ECO:0000313" key="2">
    <source>
        <dbReference type="EMBL" id="UQW80720.1"/>
    </source>
</evidence>
<dbReference type="InterPro" id="IPR016979">
    <property type="entry name" value="DUF2129"/>
</dbReference>
<dbReference type="Pfam" id="PF09902">
    <property type="entry name" value="DUF2129"/>
    <property type="match status" value="1"/>
</dbReference>
<accession>A0ABY4Q890</accession>
<keyword evidence="1" id="KW-0963">Cytoplasm</keyword>
<keyword evidence="3" id="KW-1185">Reference proteome</keyword>
<evidence type="ECO:0000256" key="1">
    <source>
        <dbReference type="ARBA" id="ARBA00022490"/>
    </source>
</evidence>